<comment type="caution">
    <text evidence="3">The sequence shown here is derived from an EMBL/GenBank/DDBJ whole genome shotgun (WGS) entry which is preliminary data.</text>
</comment>
<feature type="chain" id="PRO_5041644368" evidence="1">
    <location>
        <begin position="26"/>
        <end position="299"/>
    </location>
</feature>
<protein>
    <submittedName>
        <fullName evidence="3">Murein DD-endopeptidase MepM/ murein hydrolase activator NlpD</fullName>
    </submittedName>
</protein>
<keyword evidence="3" id="KW-0378">Hydrolase</keyword>
<dbReference type="Pfam" id="PF01551">
    <property type="entry name" value="Peptidase_M23"/>
    <property type="match status" value="1"/>
</dbReference>
<dbReference type="AlphaFoldDB" id="A0AA94TK72"/>
<gene>
    <name evidence="3" type="ORF">EDC59_102400</name>
</gene>
<dbReference type="PANTHER" id="PTHR21666">
    <property type="entry name" value="PEPTIDASE-RELATED"/>
    <property type="match status" value="1"/>
</dbReference>
<sequence length="299" mass="32629">MKHHFCRRALGALLLCLCLAGPAFGAGLEMVEVDAPARAGTGKPFLVRIATWYPLEDLAVEWEGGTVRPAVTVRSGKSEAPVLLGVDLRAETGVRTLTVTARIWGHERRFSRTVEVVESAWQEETLTVPPKMIDPPESERPRIERERELMRAARGTVSPERYWTLPFTRPVKGKMLSRFGLHRVFNGTTAGRHTGLDFRAWLGTPLHAIAAGRVVLTGHFYYAGNCVFLDHGNGLVTMSCHMSKVLVKDGDLVEAGQTIGLSGATGRVTGAHLHLAAFVQGAVVDPETLLKITDGNSFE</sequence>
<dbReference type="CDD" id="cd12797">
    <property type="entry name" value="M23_peptidase"/>
    <property type="match status" value="1"/>
</dbReference>
<dbReference type="Gene3D" id="2.70.70.10">
    <property type="entry name" value="Glucose Permease (Domain IIA)"/>
    <property type="match status" value="1"/>
</dbReference>
<dbReference type="InterPro" id="IPR016047">
    <property type="entry name" value="M23ase_b-sheet_dom"/>
</dbReference>
<proteinExistence type="predicted"/>
<feature type="domain" description="M23ase beta-sheet core" evidence="2">
    <location>
        <begin position="192"/>
        <end position="286"/>
    </location>
</feature>
<dbReference type="EMBL" id="SOBK01000002">
    <property type="protein sequence ID" value="TDT90966.1"/>
    <property type="molecule type" value="Genomic_DNA"/>
</dbReference>
<evidence type="ECO:0000313" key="4">
    <source>
        <dbReference type="Proteomes" id="UP000295506"/>
    </source>
</evidence>
<dbReference type="RefSeq" id="WP_066806452.1">
    <property type="nucleotide sequence ID" value="NZ_CP014206.1"/>
</dbReference>
<evidence type="ECO:0000259" key="2">
    <source>
        <dbReference type="Pfam" id="PF01551"/>
    </source>
</evidence>
<evidence type="ECO:0000313" key="3">
    <source>
        <dbReference type="EMBL" id="TDT90966.1"/>
    </source>
</evidence>
<dbReference type="PANTHER" id="PTHR21666:SF270">
    <property type="entry name" value="MUREIN HYDROLASE ACTIVATOR ENVC"/>
    <property type="match status" value="1"/>
</dbReference>
<evidence type="ECO:0000256" key="1">
    <source>
        <dbReference type="SAM" id="SignalP"/>
    </source>
</evidence>
<reference evidence="3 4" key="1">
    <citation type="submission" date="2019-03" db="EMBL/GenBank/DDBJ databases">
        <title>Genomic Encyclopedia of Type Strains, Phase IV (KMG-IV): sequencing the most valuable type-strain genomes for metagenomic binning, comparative biology and taxonomic classification.</title>
        <authorList>
            <person name="Goeker M."/>
        </authorList>
    </citation>
    <scope>NUCLEOTIDE SEQUENCE [LARGE SCALE GENOMIC DNA]</scope>
    <source>
        <strain evidence="3 4">DSM 101483</strain>
    </source>
</reference>
<dbReference type="Proteomes" id="UP000295506">
    <property type="component" value="Unassembled WGS sequence"/>
</dbReference>
<dbReference type="SUPFAM" id="SSF51261">
    <property type="entry name" value="Duplicated hybrid motif"/>
    <property type="match status" value="1"/>
</dbReference>
<dbReference type="InterPro" id="IPR050570">
    <property type="entry name" value="Cell_wall_metabolism_enzyme"/>
</dbReference>
<organism evidence="3 4">
    <name type="scientific">Pseudodesulfovibrio indicus</name>
    <dbReference type="NCBI Taxonomy" id="1716143"/>
    <lineage>
        <taxon>Bacteria</taxon>
        <taxon>Pseudomonadati</taxon>
        <taxon>Thermodesulfobacteriota</taxon>
        <taxon>Desulfovibrionia</taxon>
        <taxon>Desulfovibrionales</taxon>
        <taxon>Desulfovibrionaceae</taxon>
    </lineage>
</organism>
<dbReference type="GO" id="GO:0004222">
    <property type="term" value="F:metalloendopeptidase activity"/>
    <property type="evidence" value="ECO:0007669"/>
    <property type="project" value="TreeGrafter"/>
</dbReference>
<keyword evidence="1" id="KW-0732">Signal</keyword>
<name>A0AA94TK72_9BACT</name>
<dbReference type="InterPro" id="IPR011055">
    <property type="entry name" value="Dup_hybrid_motif"/>
</dbReference>
<accession>A0AA94TK72</accession>
<feature type="signal peptide" evidence="1">
    <location>
        <begin position="1"/>
        <end position="25"/>
    </location>
</feature>